<reference evidence="3" key="1">
    <citation type="submission" date="2021-04" db="EMBL/GenBank/DDBJ databases">
        <title>The genome sequence of Ideonella sp. 4Y11.</title>
        <authorList>
            <person name="Liu Y."/>
        </authorList>
    </citation>
    <scope>NUCLEOTIDE SEQUENCE</scope>
    <source>
        <strain evidence="3">4Y11</strain>
    </source>
</reference>
<feature type="domain" description="Fimbrial-type adhesion" evidence="2">
    <location>
        <begin position="30"/>
        <end position="178"/>
    </location>
</feature>
<proteinExistence type="predicted"/>
<evidence type="ECO:0000256" key="1">
    <source>
        <dbReference type="SAM" id="SignalP"/>
    </source>
</evidence>
<dbReference type="RefSeq" id="WP_210803088.1">
    <property type="nucleotide sequence ID" value="NZ_JAGQDE010000014.1"/>
</dbReference>
<keyword evidence="1" id="KW-0732">Signal</keyword>
<dbReference type="AlphaFoldDB" id="A0A940YWA4"/>
<dbReference type="InterPro" id="IPR036937">
    <property type="entry name" value="Adhesion_dom_fimbrial_sf"/>
</dbReference>
<dbReference type="InterPro" id="IPR000259">
    <property type="entry name" value="Adhesion_dom_fimbrial"/>
</dbReference>
<feature type="chain" id="PRO_5037704766" evidence="1">
    <location>
        <begin position="25"/>
        <end position="179"/>
    </location>
</feature>
<evidence type="ECO:0000259" key="2">
    <source>
        <dbReference type="Pfam" id="PF00419"/>
    </source>
</evidence>
<dbReference type="SUPFAM" id="SSF49401">
    <property type="entry name" value="Bacterial adhesins"/>
    <property type="match status" value="1"/>
</dbReference>
<dbReference type="InterPro" id="IPR050263">
    <property type="entry name" value="Bact_Fimbrial_Adh_Pro"/>
</dbReference>
<dbReference type="Pfam" id="PF00419">
    <property type="entry name" value="Fimbrial"/>
    <property type="match status" value="1"/>
</dbReference>
<dbReference type="GO" id="GO:0043709">
    <property type="term" value="P:cell adhesion involved in single-species biofilm formation"/>
    <property type="evidence" value="ECO:0007669"/>
    <property type="project" value="TreeGrafter"/>
</dbReference>
<evidence type="ECO:0000313" key="3">
    <source>
        <dbReference type="EMBL" id="MBQ0960415.1"/>
    </source>
</evidence>
<comment type="caution">
    <text evidence="3">The sequence shown here is derived from an EMBL/GenBank/DDBJ whole genome shotgun (WGS) entry which is preliminary data.</text>
</comment>
<dbReference type="Proteomes" id="UP000678374">
    <property type="component" value="Unassembled WGS sequence"/>
</dbReference>
<dbReference type="GO" id="GO:0009289">
    <property type="term" value="C:pilus"/>
    <property type="evidence" value="ECO:0007669"/>
    <property type="project" value="InterPro"/>
</dbReference>
<dbReference type="InterPro" id="IPR008966">
    <property type="entry name" value="Adhesion_dom_sf"/>
</dbReference>
<feature type="signal peptide" evidence="1">
    <location>
        <begin position="1"/>
        <end position="24"/>
    </location>
</feature>
<protein>
    <submittedName>
        <fullName evidence="3">Type 1 fimbrial protein</fullName>
    </submittedName>
</protein>
<accession>A0A940YWA4</accession>
<organism evidence="3 4">
    <name type="scientific">Ideonella aquatica</name>
    <dbReference type="NCBI Taxonomy" id="2824119"/>
    <lineage>
        <taxon>Bacteria</taxon>
        <taxon>Pseudomonadati</taxon>
        <taxon>Pseudomonadota</taxon>
        <taxon>Betaproteobacteria</taxon>
        <taxon>Burkholderiales</taxon>
        <taxon>Sphaerotilaceae</taxon>
        <taxon>Ideonella</taxon>
    </lineage>
</organism>
<sequence length="179" mass="17303">MMHKPQLLSAAALALVLASSAASAADGTVTINGSVSAETCTISGNGGGSPNFTLTLPTVAKSALATAGQTAGQTAFTIGVSACTGTATSMNTYFEPGSGSVNASGRVGNTGTAANVDVQITTAAGGVVNMAANNGSQGTTATNLSGGAATQTYNARYYATGVATSGSFSGTFSYSLVYN</sequence>
<dbReference type="PANTHER" id="PTHR33420">
    <property type="entry name" value="FIMBRIAL SUBUNIT ELFA-RELATED"/>
    <property type="match status" value="1"/>
</dbReference>
<dbReference type="PANTHER" id="PTHR33420:SF10">
    <property type="entry name" value="FIMBRIAE MAJOR SUBUNIT"/>
    <property type="match status" value="1"/>
</dbReference>
<gene>
    <name evidence="3" type="ORF">KAK06_15785</name>
</gene>
<dbReference type="Gene3D" id="2.60.40.1090">
    <property type="entry name" value="Fimbrial-type adhesion domain"/>
    <property type="match status" value="1"/>
</dbReference>
<name>A0A940YWA4_9BURK</name>
<keyword evidence="4" id="KW-1185">Reference proteome</keyword>
<dbReference type="EMBL" id="JAGQDE010000014">
    <property type="protein sequence ID" value="MBQ0960415.1"/>
    <property type="molecule type" value="Genomic_DNA"/>
</dbReference>
<evidence type="ECO:0000313" key="4">
    <source>
        <dbReference type="Proteomes" id="UP000678374"/>
    </source>
</evidence>